<protein>
    <submittedName>
        <fullName evidence="1">Uncharacterized protein</fullName>
    </submittedName>
</protein>
<evidence type="ECO:0000313" key="1">
    <source>
        <dbReference type="EMBL" id="QHS95721.1"/>
    </source>
</evidence>
<proteinExistence type="predicted"/>
<organism evidence="1">
    <name type="scientific">viral metagenome</name>
    <dbReference type="NCBI Taxonomy" id="1070528"/>
    <lineage>
        <taxon>unclassified sequences</taxon>
        <taxon>metagenomes</taxon>
        <taxon>organismal metagenomes</taxon>
    </lineage>
</organism>
<reference evidence="1" key="1">
    <citation type="journal article" date="2020" name="Nature">
        <title>Giant virus diversity and host interactions through global metagenomics.</title>
        <authorList>
            <person name="Schulz F."/>
            <person name="Roux S."/>
            <person name="Paez-Espino D."/>
            <person name="Jungbluth S."/>
            <person name="Walsh D.A."/>
            <person name="Denef V.J."/>
            <person name="McMahon K.D."/>
            <person name="Konstantinidis K.T."/>
            <person name="Eloe-Fadrosh E.A."/>
            <person name="Kyrpides N.C."/>
            <person name="Woyke T."/>
        </authorList>
    </citation>
    <scope>NUCLEOTIDE SEQUENCE</scope>
    <source>
        <strain evidence="1">GVMAG-M-3300018868-6</strain>
    </source>
</reference>
<accession>A0A6C0BVE0</accession>
<sequence>MLHKFLSEYDDSKEAIYNWDELLNFGVNDLTTKFNYEGKEEITTMMSQFGFIRLKL</sequence>
<dbReference type="AlphaFoldDB" id="A0A6C0BVE0"/>
<name>A0A6C0BVE0_9ZZZZ</name>
<dbReference type="EMBL" id="MN739256">
    <property type="protein sequence ID" value="QHS95721.1"/>
    <property type="molecule type" value="Genomic_DNA"/>
</dbReference>